<feature type="domain" description="DUF6734" evidence="1">
    <location>
        <begin position="1"/>
        <end position="280"/>
    </location>
</feature>
<accession>A0A927AV78</accession>
<keyword evidence="3" id="KW-1185">Reference proteome</keyword>
<dbReference type="Proteomes" id="UP000598820">
    <property type="component" value="Unassembled WGS sequence"/>
</dbReference>
<dbReference type="RefSeq" id="WP_190892042.1">
    <property type="nucleotide sequence ID" value="NZ_JACWZY010000042.1"/>
</dbReference>
<name>A0A927AV78_9BACT</name>
<reference evidence="2" key="1">
    <citation type="submission" date="2020-09" db="EMBL/GenBank/DDBJ databases">
        <authorList>
            <person name="Kim M.K."/>
        </authorList>
    </citation>
    <scope>NUCLEOTIDE SEQUENCE</scope>
    <source>
        <strain evidence="2">BT702</strain>
    </source>
</reference>
<comment type="caution">
    <text evidence="2">The sequence shown here is derived from an EMBL/GenBank/DDBJ whole genome shotgun (WGS) entry which is preliminary data.</text>
</comment>
<proteinExistence type="predicted"/>
<evidence type="ECO:0000313" key="2">
    <source>
        <dbReference type="EMBL" id="MBD2705004.1"/>
    </source>
</evidence>
<evidence type="ECO:0000259" key="1">
    <source>
        <dbReference type="Pfam" id="PF20508"/>
    </source>
</evidence>
<protein>
    <recommendedName>
        <fullName evidence="1">DUF6734 domain-containing protein</fullName>
    </recommendedName>
</protein>
<gene>
    <name evidence="2" type="ORF">IC229_30525</name>
</gene>
<organism evidence="2 3">
    <name type="scientific">Spirosoma profusum</name>
    <dbReference type="NCBI Taxonomy" id="2771354"/>
    <lineage>
        <taxon>Bacteria</taxon>
        <taxon>Pseudomonadati</taxon>
        <taxon>Bacteroidota</taxon>
        <taxon>Cytophagia</taxon>
        <taxon>Cytophagales</taxon>
        <taxon>Cytophagaceae</taxon>
        <taxon>Spirosoma</taxon>
    </lineage>
</organism>
<dbReference type="InterPro" id="IPR046621">
    <property type="entry name" value="DUF6734"/>
</dbReference>
<dbReference type="Pfam" id="PF20508">
    <property type="entry name" value="DUF6734"/>
    <property type="match status" value="1"/>
</dbReference>
<dbReference type="AlphaFoldDB" id="A0A927AV78"/>
<sequence length="513" mass="59761">MKSIQSTWFNEFSEHIDYHCGWLSPGFNLFSWSLSSLQLSKLFNKTELVTDDIGAELASRLQLPYSSIKTNLEAVKHESYLWVSNKLYTYSIQNEPFIHLDTDAYLFNQVDRRLLTASLTAQNFEYDHDNYIQAYQDILTHFKYVPDWICKDAYGRLTAINAGFIGGNDASFFQEFTTVVADFLERNQAELGKCQYDYLNVFVEQLLFKKYADFKNIPIEYISPIEFGPPCDYKMAEFTQLPVHCNYVHITNYKRNPTVCEQMAQRLWLESPKLYERVLTVCRQLEASHHAISQPAALQPVPSPFYRTEHLLNSLQAFSLFNKSAEELEIFIDALPEGQLKVVVTDVFQYECRRQDFSRTLPEPAIFKSHWQHYSQQTNTFLGLPLEVFSRKSIRQSAYCFRIESEWNWAEANEFAGQTADRNLIDNLQTEPAYYETLLYVYPHAGIIREHLLDAINILILDALETTRSIDSVVDGICDQVTDHQSQVDHQQLRDTIINRIRHFLYHGVLEVV</sequence>
<dbReference type="EMBL" id="JACWZY010000042">
    <property type="protein sequence ID" value="MBD2705004.1"/>
    <property type="molecule type" value="Genomic_DNA"/>
</dbReference>
<evidence type="ECO:0000313" key="3">
    <source>
        <dbReference type="Proteomes" id="UP000598820"/>
    </source>
</evidence>